<feature type="compositionally biased region" description="Acidic residues" evidence="11">
    <location>
        <begin position="271"/>
        <end position="283"/>
    </location>
</feature>
<dbReference type="PANTHER" id="PTHR11618">
    <property type="entry name" value="TRANSCRIPTION INITIATION FACTOR IIB-RELATED"/>
    <property type="match status" value="1"/>
</dbReference>
<comment type="similarity">
    <text evidence="2">Belongs to the TFIIB family.</text>
</comment>
<comment type="subcellular location">
    <subcellularLocation>
        <location evidence="1">Nucleus</location>
    </subcellularLocation>
</comment>
<name>A0AAW1FHE9_ZOAVI</name>
<dbReference type="SUPFAM" id="SSF47954">
    <property type="entry name" value="Cyclin-like"/>
    <property type="match status" value="1"/>
</dbReference>
<accession>A0AAW1FHE9</accession>
<dbReference type="EMBL" id="JBCEZU010000067">
    <property type="protein sequence ID" value="KAK9534158.1"/>
    <property type="molecule type" value="Genomic_DNA"/>
</dbReference>
<evidence type="ECO:0000256" key="5">
    <source>
        <dbReference type="ARBA" id="ARBA00022833"/>
    </source>
</evidence>
<evidence type="ECO:0000256" key="10">
    <source>
        <dbReference type="SAM" id="Coils"/>
    </source>
</evidence>
<reference evidence="13 14" key="1">
    <citation type="journal article" date="2024" name="Genome Biol. Evol.">
        <title>Chromosome-level genome assembly of the viviparous eelpout Zoarces viviparus.</title>
        <authorList>
            <person name="Fuhrmann N."/>
            <person name="Brasseur M.V."/>
            <person name="Bakowski C.E."/>
            <person name="Podsiadlowski L."/>
            <person name="Prost S."/>
            <person name="Krehenwinkel H."/>
            <person name="Mayer C."/>
        </authorList>
    </citation>
    <scope>NUCLEOTIDE SEQUENCE [LARGE SCALE GENOMIC DNA]</scope>
    <source>
        <strain evidence="13">NO-MEL_2022_Ind0_liver</strain>
    </source>
</reference>
<dbReference type="GO" id="GO:0008270">
    <property type="term" value="F:zinc ion binding"/>
    <property type="evidence" value="ECO:0007669"/>
    <property type="project" value="UniProtKB-KW"/>
</dbReference>
<evidence type="ECO:0000259" key="12">
    <source>
        <dbReference type="SMART" id="SM00385"/>
    </source>
</evidence>
<evidence type="ECO:0000256" key="1">
    <source>
        <dbReference type="ARBA" id="ARBA00004123"/>
    </source>
</evidence>
<evidence type="ECO:0000256" key="6">
    <source>
        <dbReference type="ARBA" id="ARBA00023015"/>
    </source>
</evidence>
<evidence type="ECO:0000313" key="14">
    <source>
        <dbReference type="Proteomes" id="UP001488805"/>
    </source>
</evidence>
<comment type="caution">
    <text evidence="13">The sequence shown here is derived from an EMBL/GenBank/DDBJ whole genome shotgun (WGS) entry which is preliminary data.</text>
</comment>
<evidence type="ECO:0000256" key="9">
    <source>
        <dbReference type="ARBA" id="ARBA00023242"/>
    </source>
</evidence>
<evidence type="ECO:0000256" key="2">
    <source>
        <dbReference type="ARBA" id="ARBA00010857"/>
    </source>
</evidence>
<dbReference type="InterPro" id="IPR036915">
    <property type="entry name" value="Cyclin-like_sf"/>
</dbReference>
<organism evidence="13 14">
    <name type="scientific">Zoarces viviparus</name>
    <name type="common">Viviparous eelpout</name>
    <name type="synonym">Blennius viviparus</name>
    <dbReference type="NCBI Taxonomy" id="48416"/>
    <lineage>
        <taxon>Eukaryota</taxon>
        <taxon>Metazoa</taxon>
        <taxon>Chordata</taxon>
        <taxon>Craniata</taxon>
        <taxon>Vertebrata</taxon>
        <taxon>Euteleostomi</taxon>
        <taxon>Actinopterygii</taxon>
        <taxon>Neopterygii</taxon>
        <taxon>Teleostei</taxon>
        <taxon>Neoteleostei</taxon>
        <taxon>Acanthomorphata</taxon>
        <taxon>Eupercaria</taxon>
        <taxon>Perciformes</taxon>
        <taxon>Cottioidei</taxon>
        <taxon>Zoarcales</taxon>
        <taxon>Zoarcidae</taxon>
        <taxon>Zoarcinae</taxon>
        <taxon>Zoarces</taxon>
    </lineage>
</organism>
<dbReference type="Pfam" id="PF00382">
    <property type="entry name" value="TFIIB"/>
    <property type="match status" value="1"/>
</dbReference>
<protein>
    <recommendedName>
        <fullName evidence="12">Cyclin-like domain-containing protein</fullName>
    </recommendedName>
</protein>
<dbReference type="GO" id="GO:0017025">
    <property type="term" value="F:TBP-class protein binding"/>
    <property type="evidence" value="ECO:0007669"/>
    <property type="project" value="InterPro"/>
</dbReference>
<keyword evidence="9" id="KW-0539">Nucleus</keyword>
<keyword evidence="6" id="KW-0805">Transcription regulation</keyword>
<keyword evidence="5" id="KW-0862">Zinc</keyword>
<dbReference type="GO" id="GO:0097550">
    <property type="term" value="C:transcription preinitiation complex"/>
    <property type="evidence" value="ECO:0007669"/>
    <property type="project" value="TreeGrafter"/>
</dbReference>
<feature type="region of interest" description="Disordered" evidence="11">
    <location>
        <begin position="429"/>
        <end position="476"/>
    </location>
</feature>
<evidence type="ECO:0000256" key="11">
    <source>
        <dbReference type="SAM" id="MobiDB-lite"/>
    </source>
</evidence>
<dbReference type="InterPro" id="IPR011665">
    <property type="entry name" value="BRF1_TBP-bd_dom"/>
</dbReference>
<dbReference type="CDD" id="cd20554">
    <property type="entry name" value="CYCLIN_TFIIIB90_rpt2"/>
    <property type="match status" value="1"/>
</dbReference>
<dbReference type="InterPro" id="IPR013150">
    <property type="entry name" value="TFIIB_cyclin"/>
</dbReference>
<dbReference type="GO" id="GO:0070897">
    <property type="term" value="P:transcription preinitiation complex assembly"/>
    <property type="evidence" value="ECO:0007669"/>
    <property type="project" value="InterPro"/>
</dbReference>
<feature type="region of interest" description="Disordered" evidence="11">
    <location>
        <begin position="305"/>
        <end position="329"/>
    </location>
</feature>
<evidence type="ECO:0000256" key="8">
    <source>
        <dbReference type="ARBA" id="ARBA00023163"/>
    </source>
</evidence>
<feature type="region of interest" description="Disordered" evidence="11">
    <location>
        <begin position="266"/>
        <end position="289"/>
    </location>
</feature>
<keyword evidence="8" id="KW-0804">Transcription</keyword>
<keyword evidence="14" id="KW-1185">Reference proteome</keyword>
<dbReference type="Gene3D" id="1.10.472.10">
    <property type="entry name" value="Cyclin-like"/>
    <property type="match status" value="1"/>
</dbReference>
<dbReference type="GO" id="GO:0001006">
    <property type="term" value="F:RNA polymerase III type 3 promoter sequence-specific DNA binding"/>
    <property type="evidence" value="ECO:0007669"/>
    <property type="project" value="TreeGrafter"/>
</dbReference>
<keyword evidence="10" id="KW-0175">Coiled coil</keyword>
<dbReference type="AlphaFoldDB" id="A0AAW1FHE9"/>
<feature type="compositionally biased region" description="Acidic residues" evidence="11">
    <location>
        <begin position="320"/>
        <end position="329"/>
    </location>
</feature>
<dbReference type="SMART" id="SM00385">
    <property type="entry name" value="CYCLIN"/>
    <property type="match status" value="1"/>
</dbReference>
<proteinExistence type="inferred from homology"/>
<dbReference type="Proteomes" id="UP001488805">
    <property type="component" value="Unassembled WGS sequence"/>
</dbReference>
<evidence type="ECO:0000256" key="7">
    <source>
        <dbReference type="ARBA" id="ARBA00023159"/>
    </source>
</evidence>
<dbReference type="GO" id="GO:0000995">
    <property type="term" value="F:RNA polymerase III general transcription initiation factor activity"/>
    <property type="evidence" value="ECO:0007669"/>
    <property type="project" value="TreeGrafter"/>
</dbReference>
<keyword evidence="3" id="KW-0479">Metal-binding</keyword>
<dbReference type="InterPro" id="IPR013763">
    <property type="entry name" value="Cyclin-like_dom"/>
</dbReference>
<dbReference type="InterPro" id="IPR000812">
    <property type="entry name" value="TFIIB"/>
</dbReference>
<dbReference type="PANTHER" id="PTHR11618:SF4">
    <property type="entry name" value="TRANSCRIPTION FACTOR IIIB 90 KDA SUBUNIT"/>
    <property type="match status" value="1"/>
</dbReference>
<evidence type="ECO:0000256" key="3">
    <source>
        <dbReference type="ARBA" id="ARBA00022723"/>
    </source>
</evidence>
<gene>
    <name evidence="13" type="ORF">VZT92_009224</name>
</gene>
<evidence type="ECO:0000256" key="4">
    <source>
        <dbReference type="ARBA" id="ARBA00022771"/>
    </source>
</evidence>
<feature type="domain" description="Cyclin-like" evidence="12">
    <location>
        <begin position="48"/>
        <end position="132"/>
    </location>
</feature>
<dbReference type="Pfam" id="PF07741">
    <property type="entry name" value="BRF1"/>
    <property type="match status" value="1"/>
</dbReference>
<dbReference type="GO" id="GO:0000126">
    <property type="term" value="C:transcription factor TFIIIB complex"/>
    <property type="evidence" value="ECO:0007669"/>
    <property type="project" value="TreeGrafter"/>
</dbReference>
<keyword evidence="7" id="KW-0010">Activator</keyword>
<dbReference type="Gene3D" id="1.20.5.650">
    <property type="entry name" value="Single helix bin"/>
    <property type="match status" value="1"/>
</dbReference>
<feature type="coiled-coil region" evidence="10">
    <location>
        <begin position="163"/>
        <end position="197"/>
    </location>
</feature>
<keyword evidence="4" id="KW-0863">Zinc-finger</keyword>
<feature type="compositionally biased region" description="Low complexity" evidence="11">
    <location>
        <begin position="461"/>
        <end position="471"/>
    </location>
</feature>
<sequence>MRPRSHILIERSEFTAPLFSGGGRSNLGGMCGAEAEVGEAGRGENPCLYIPRFAQLLEFGEKNHDVSMTAMRLVQRMKRDWMHTGRRPSGLCGAALLVAARMHDFRRTIKEIISVVKVCETTLRKRLTEFEDTPTSQLTIEEFMKMDLDEECDPPSFTEGLRKKKMNKLEVELKKKMNDVEDEIQIYQDEIDAELQSCRPKLRGVYAAYTKEGVDKDEGDGRSTSPLMLDCEEAEAEEEDVLQAVAKHFGKELGELTLEALMKLEQKGPDQEEEEEEDQELEGDIPKRKAPSLQSILGAMPTAATLGLPEGIGDGKGSDGDADGGELDLSGIDDSEIELYLLNDHEIQVKTALWMAENSDYLKEQKEKEAKIAKEKELGIYKEKKPRGPSRKHPPIRANTADEAIGKMLEQKKISTKINYDVLKDLNIKPPASPAHKAESPKTEPSAARLTGRNRNPPRAPLSLSTPLSSLGKRLQPFITGQPNKKLAVEQIATSSPLPVPVGAPASRVVVESGPVVYDDAAGEEEDDEEEEACVSAMDLMGSNDYGSDVDYED</sequence>
<dbReference type="GO" id="GO:0005634">
    <property type="term" value="C:nucleus"/>
    <property type="evidence" value="ECO:0007669"/>
    <property type="project" value="UniProtKB-SubCell"/>
</dbReference>
<dbReference type="FunFam" id="1.10.472.10:FF:000002">
    <property type="entry name" value="Transcription factor IIIB 90 kDa subunit"/>
    <property type="match status" value="1"/>
</dbReference>
<dbReference type="FunFam" id="1.20.5.650:FF:000001">
    <property type="entry name" value="transcription factor IIIB 90 kDa subunit isoform X2"/>
    <property type="match status" value="1"/>
</dbReference>
<evidence type="ECO:0000313" key="13">
    <source>
        <dbReference type="EMBL" id="KAK9534158.1"/>
    </source>
</evidence>